<keyword evidence="4" id="KW-1133">Transmembrane helix</keyword>
<dbReference type="Gene3D" id="3.90.550.10">
    <property type="entry name" value="Spore Coat Polysaccharide Biosynthesis Protein SpsA, Chain A"/>
    <property type="match status" value="1"/>
</dbReference>
<protein>
    <submittedName>
        <fullName evidence="6">Glycosyltransferase</fullName>
    </submittedName>
</protein>
<dbReference type="InterPro" id="IPR001173">
    <property type="entry name" value="Glyco_trans_2-like"/>
</dbReference>
<dbReference type="RefSeq" id="WP_204776150.1">
    <property type="nucleotide sequence ID" value="NZ_JACJJQ010000009.1"/>
</dbReference>
<organism evidence="6 7">
    <name type="scientific">Limosilactobacillus alvi</name>
    <dbReference type="NCBI Taxonomy" id="990412"/>
    <lineage>
        <taxon>Bacteria</taxon>
        <taxon>Bacillati</taxon>
        <taxon>Bacillota</taxon>
        <taxon>Bacilli</taxon>
        <taxon>Lactobacillales</taxon>
        <taxon>Lactobacillaceae</taxon>
        <taxon>Limosilactobacillus</taxon>
    </lineage>
</organism>
<comment type="similarity">
    <text evidence="1">Belongs to the glycosyltransferase 2 family.</text>
</comment>
<keyword evidence="2" id="KW-0328">Glycosyltransferase</keyword>
<reference evidence="6 7" key="1">
    <citation type="journal article" date="2021" name="Sci. Rep.">
        <title>The distribution of antibiotic resistance genes in chicken gut microbiota commensals.</title>
        <authorList>
            <person name="Juricova H."/>
            <person name="Matiasovicova J."/>
            <person name="Kubasova T."/>
            <person name="Cejkova D."/>
            <person name="Rychlik I."/>
        </authorList>
    </citation>
    <scope>NUCLEOTIDE SEQUENCE [LARGE SCALE GENOMIC DNA]</scope>
    <source>
        <strain evidence="6 7">An810</strain>
    </source>
</reference>
<dbReference type="PANTHER" id="PTHR43685:SF5">
    <property type="entry name" value="GLYCOSYLTRANSFERASE EPSE-RELATED"/>
    <property type="match status" value="1"/>
</dbReference>
<evidence type="ECO:0000256" key="4">
    <source>
        <dbReference type="SAM" id="Phobius"/>
    </source>
</evidence>
<dbReference type="Pfam" id="PF00535">
    <property type="entry name" value="Glycos_transf_2"/>
    <property type="match status" value="1"/>
</dbReference>
<dbReference type="PANTHER" id="PTHR43685">
    <property type="entry name" value="GLYCOSYLTRANSFERASE"/>
    <property type="match status" value="1"/>
</dbReference>
<keyword evidence="3" id="KW-0808">Transferase</keyword>
<dbReference type="InterPro" id="IPR029044">
    <property type="entry name" value="Nucleotide-diphossugar_trans"/>
</dbReference>
<dbReference type="Proteomes" id="UP000776629">
    <property type="component" value="Unassembled WGS sequence"/>
</dbReference>
<evidence type="ECO:0000313" key="6">
    <source>
        <dbReference type="EMBL" id="MBM6753712.1"/>
    </source>
</evidence>
<keyword evidence="4" id="KW-0472">Membrane</keyword>
<keyword evidence="7" id="KW-1185">Reference proteome</keyword>
<evidence type="ECO:0000259" key="5">
    <source>
        <dbReference type="Pfam" id="PF00535"/>
    </source>
</evidence>
<keyword evidence="4" id="KW-0812">Transmembrane</keyword>
<gene>
    <name evidence="6" type="ORF">H5993_02905</name>
</gene>
<name>A0ABS2ENP5_9LACO</name>
<evidence type="ECO:0000256" key="2">
    <source>
        <dbReference type="ARBA" id="ARBA00022676"/>
    </source>
</evidence>
<dbReference type="InterPro" id="IPR050834">
    <property type="entry name" value="Glycosyltransf_2"/>
</dbReference>
<accession>A0ABS2ENP5</accession>
<sequence>MVDNKLNYPRFSVLMSVYKKENPSFLDEALKSVENQTVVPQQIVIVEDGKLTAGLNEVLETHKKFFEGDFTVIKSIENRGLGLSLRLGTRFVKNDWIARMDSDDIASPKRFELQLDKIVNDANLVLVGGQIDEFEGDINNITGFRSVPTSDVEIREFLKWRNPFNHPTVMIKKEVLENVGGYEGKGKLEDYFLWAKIISSGYEVSNLPEILVHMRTDAGMYSRRGDLKNLKYILNLRNYLRKLGIISITQMIAGDVIMISNVIIPSTLREKIYKRFLHKGA</sequence>
<evidence type="ECO:0000313" key="7">
    <source>
        <dbReference type="Proteomes" id="UP000776629"/>
    </source>
</evidence>
<evidence type="ECO:0000256" key="1">
    <source>
        <dbReference type="ARBA" id="ARBA00006739"/>
    </source>
</evidence>
<feature type="domain" description="Glycosyltransferase 2-like" evidence="5">
    <location>
        <begin position="12"/>
        <end position="178"/>
    </location>
</feature>
<comment type="caution">
    <text evidence="6">The sequence shown here is derived from an EMBL/GenBank/DDBJ whole genome shotgun (WGS) entry which is preliminary data.</text>
</comment>
<dbReference type="SUPFAM" id="SSF53448">
    <property type="entry name" value="Nucleotide-diphospho-sugar transferases"/>
    <property type="match status" value="1"/>
</dbReference>
<dbReference type="EMBL" id="JACJJQ010000009">
    <property type="protein sequence ID" value="MBM6753712.1"/>
    <property type="molecule type" value="Genomic_DNA"/>
</dbReference>
<evidence type="ECO:0000256" key="3">
    <source>
        <dbReference type="ARBA" id="ARBA00022679"/>
    </source>
</evidence>
<proteinExistence type="inferred from homology"/>
<feature type="transmembrane region" description="Helical" evidence="4">
    <location>
        <begin position="243"/>
        <end position="264"/>
    </location>
</feature>